<keyword evidence="3" id="KW-1185">Reference proteome</keyword>
<feature type="chain" id="PRO_5023101277" description="Secreted protein" evidence="1">
    <location>
        <begin position="20"/>
        <end position="73"/>
    </location>
</feature>
<dbReference type="EMBL" id="ML213524">
    <property type="protein sequence ID" value="TFK47433.1"/>
    <property type="molecule type" value="Genomic_DNA"/>
</dbReference>
<gene>
    <name evidence="2" type="ORF">OE88DRAFT_1666218</name>
</gene>
<organism evidence="2 3">
    <name type="scientific">Heliocybe sulcata</name>
    <dbReference type="NCBI Taxonomy" id="5364"/>
    <lineage>
        <taxon>Eukaryota</taxon>
        <taxon>Fungi</taxon>
        <taxon>Dikarya</taxon>
        <taxon>Basidiomycota</taxon>
        <taxon>Agaricomycotina</taxon>
        <taxon>Agaricomycetes</taxon>
        <taxon>Gloeophyllales</taxon>
        <taxon>Gloeophyllaceae</taxon>
        <taxon>Heliocybe</taxon>
    </lineage>
</organism>
<name>A0A5C3MRG4_9AGAM</name>
<evidence type="ECO:0000256" key="1">
    <source>
        <dbReference type="SAM" id="SignalP"/>
    </source>
</evidence>
<dbReference type="AlphaFoldDB" id="A0A5C3MRG4"/>
<feature type="signal peptide" evidence="1">
    <location>
        <begin position="1"/>
        <end position="19"/>
    </location>
</feature>
<evidence type="ECO:0000313" key="2">
    <source>
        <dbReference type="EMBL" id="TFK47433.1"/>
    </source>
</evidence>
<evidence type="ECO:0000313" key="3">
    <source>
        <dbReference type="Proteomes" id="UP000305948"/>
    </source>
</evidence>
<sequence length="73" mass="7611">MRAHLLIGISIKSLPPCSAAAVVLTYRGAITTSPRAKPLSSPLTIPKSSFGPASICSAFNPQPNCFWSQGLSP</sequence>
<dbReference type="Proteomes" id="UP000305948">
    <property type="component" value="Unassembled WGS sequence"/>
</dbReference>
<protein>
    <recommendedName>
        <fullName evidence="4">Secreted protein</fullName>
    </recommendedName>
</protein>
<accession>A0A5C3MRG4</accession>
<reference evidence="2 3" key="1">
    <citation type="journal article" date="2019" name="Nat. Ecol. Evol.">
        <title>Megaphylogeny resolves global patterns of mushroom evolution.</title>
        <authorList>
            <person name="Varga T."/>
            <person name="Krizsan K."/>
            <person name="Foldi C."/>
            <person name="Dima B."/>
            <person name="Sanchez-Garcia M."/>
            <person name="Sanchez-Ramirez S."/>
            <person name="Szollosi G.J."/>
            <person name="Szarkandi J.G."/>
            <person name="Papp V."/>
            <person name="Albert L."/>
            <person name="Andreopoulos W."/>
            <person name="Angelini C."/>
            <person name="Antonin V."/>
            <person name="Barry K.W."/>
            <person name="Bougher N.L."/>
            <person name="Buchanan P."/>
            <person name="Buyck B."/>
            <person name="Bense V."/>
            <person name="Catcheside P."/>
            <person name="Chovatia M."/>
            <person name="Cooper J."/>
            <person name="Damon W."/>
            <person name="Desjardin D."/>
            <person name="Finy P."/>
            <person name="Geml J."/>
            <person name="Haridas S."/>
            <person name="Hughes K."/>
            <person name="Justo A."/>
            <person name="Karasinski D."/>
            <person name="Kautmanova I."/>
            <person name="Kiss B."/>
            <person name="Kocsube S."/>
            <person name="Kotiranta H."/>
            <person name="LaButti K.M."/>
            <person name="Lechner B.E."/>
            <person name="Liimatainen K."/>
            <person name="Lipzen A."/>
            <person name="Lukacs Z."/>
            <person name="Mihaltcheva S."/>
            <person name="Morgado L.N."/>
            <person name="Niskanen T."/>
            <person name="Noordeloos M.E."/>
            <person name="Ohm R.A."/>
            <person name="Ortiz-Santana B."/>
            <person name="Ovrebo C."/>
            <person name="Racz N."/>
            <person name="Riley R."/>
            <person name="Savchenko A."/>
            <person name="Shiryaev A."/>
            <person name="Soop K."/>
            <person name="Spirin V."/>
            <person name="Szebenyi C."/>
            <person name="Tomsovsky M."/>
            <person name="Tulloss R.E."/>
            <person name="Uehling J."/>
            <person name="Grigoriev I.V."/>
            <person name="Vagvolgyi C."/>
            <person name="Papp T."/>
            <person name="Martin F.M."/>
            <person name="Miettinen O."/>
            <person name="Hibbett D.S."/>
            <person name="Nagy L.G."/>
        </authorList>
    </citation>
    <scope>NUCLEOTIDE SEQUENCE [LARGE SCALE GENOMIC DNA]</scope>
    <source>
        <strain evidence="2 3">OMC1185</strain>
    </source>
</reference>
<proteinExistence type="predicted"/>
<keyword evidence="1" id="KW-0732">Signal</keyword>
<evidence type="ECO:0008006" key="4">
    <source>
        <dbReference type="Google" id="ProtNLM"/>
    </source>
</evidence>